<dbReference type="EMBL" id="JADBGQ010000001">
    <property type="protein sequence ID" value="KAG5415155.1"/>
    <property type="molecule type" value="Genomic_DNA"/>
</dbReference>
<dbReference type="InterPro" id="IPR005801">
    <property type="entry name" value="ADC_synthase"/>
</dbReference>
<dbReference type="Proteomes" id="UP000823674">
    <property type="component" value="Chromosome A01"/>
</dbReference>
<gene>
    <name evidence="1" type="primary">A01g506890.1_BraROA</name>
    <name evidence="1" type="ORF">IGI04_002722</name>
</gene>
<reference evidence="1 2" key="1">
    <citation type="submission" date="2021-03" db="EMBL/GenBank/DDBJ databases">
        <authorList>
            <person name="King G.J."/>
            <person name="Bancroft I."/>
            <person name="Baten A."/>
            <person name="Bloomfield J."/>
            <person name="Borpatragohain P."/>
            <person name="He Z."/>
            <person name="Irish N."/>
            <person name="Irwin J."/>
            <person name="Liu K."/>
            <person name="Mauleon R.P."/>
            <person name="Moore J."/>
            <person name="Morris R."/>
            <person name="Ostergaard L."/>
            <person name="Wang B."/>
            <person name="Wells R."/>
        </authorList>
    </citation>
    <scope>NUCLEOTIDE SEQUENCE [LARGE SCALE GENOMIC DNA]</scope>
    <source>
        <strain evidence="1">R-o-18</strain>
        <tissue evidence="1">Leaf</tissue>
    </source>
</reference>
<accession>A0ABQ7NWD7</accession>
<protein>
    <submittedName>
        <fullName evidence="1">Uncharacterized protein</fullName>
    </submittedName>
</protein>
<dbReference type="PANTHER" id="PTHR47253:SF8">
    <property type="entry name" value="ISOCHORISMATE SYNTHASE 1, CHLOROPLASTIC"/>
    <property type="match status" value="1"/>
</dbReference>
<evidence type="ECO:0000313" key="1">
    <source>
        <dbReference type="EMBL" id="KAG5415155.1"/>
    </source>
</evidence>
<evidence type="ECO:0000313" key="2">
    <source>
        <dbReference type="Proteomes" id="UP000823674"/>
    </source>
</evidence>
<dbReference type="Gene3D" id="3.60.120.10">
    <property type="entry name" value="Anthranilate synthase"/>
    <property type="match status" value="1"/>
</dbReference>
<dbReference type="PANTHER" id="PTHR47253">
    <property type="match status" value="1"/>
</dbReference>
<sequence length="406" mass="46637">MLIPYVFFFFPSTEPRFSKSLFHLLPQNRKRYQIKSRFGLAASSLSVSTLAILDLPTRMRTVTEAHKIVIWLASPVLVLQCSSATLIHYLTMTGDPSKGKVSVIYVTSDFCQWWYLVGSYGKRSLWNGNSLLHFTLLCLRLSLMSLVEAQCLLQLLLGTMNCLGHWRMLLKHFRRLCFRLRRESLGVHVLSKNHVLTKGVYYPAVEKALEMIKHKSSSLSKGVFARNSRIIMDSDINPIAWLAKLQSEGHDPYQLCLQPPGASAFIGNTIWCLHEALAAARPRAASTARDMEIEFGLLINTLKARYRNSEAHYVRGIQNYFRNNNTYKAYNIYTCTTIEVYNNNIYEYGIMIYSISLHEVKVTRLSVYIVTYLNVKATITWHPYTTGIQCDTCICYKEIKNFVFMI</sequence>
<dbReference type="SUPFAM" id="SSF56322">
    <property type="entry name" value="ADC synthase"/>
    <property type="match status" value="1"/>
</dbReference>
<name>A0ABQ7NWD7_BRACM</name>
<keyword evidence="2" id="KW-1185">Reference proteome</keyword>
<organism evidence="1 2">
    <name type="scientific">Brassica rapa subsp. trilocularis</name>
    <dbReference type="NCBI Taxonomy" id="1813537"/>
    <lineage>
        <taxon>Eukaryota</taxon>
        <taxon>Viridiplantae</taxon>
        <taxon>Streptophyta</taxon>
        <taxon>Embryophyta</taxon>
        <taxon>Tracheophyta</taxon>
        <taxon>Spermatophyta</taxon>
        <taxon>Magnoliopsida</taxon>
        <taxon>eudicotyledons</taxon>
        <taxon>Gunneridae</taxon>
        <taxon>Pentapetalae</taxon>
        <taxon>rosids</taxon>
        <taxon>malvids</taxon>
        <taxon>Brassicales</taxon>
        <taxon>Brassicaceae</taxon>
        <taxon>Brassiceae</taxon>
        <taxon>Brassica</taxon>
    </lineage>
</organism>
<proteinExistence type="predicted"/>
<comment type="caution">
    <text evidence="1">The sequence shown here is derived from an EMBL/GenBank/DDBJ whole genome shotgun (WGS) entry which is preliminary data.</text>
</comment>
<dbReference type="InterPro" id="IPR044250">
    <property type="entry name" value="MenF-like"/>
</dbReference>